<evidence type="ECO:0000313" key="6">
    <source>
        <dbReference type="Proteomes" id="UP001301442"/>
    </source>
</evidence>
<feature type="domain" description="DUF7840" evidence="3">
    <location>
        <begin position="402"/>
        <end position="620"/>
    </location>
</feature>
<sequence length="621" mass="71573">MKKRFASLYVVWGLVTSNLVFAENGFNDQNIKLSSQQQLLADDEFWLTLLYYQKNDVQSGYQSFVDDNRFFFADDGKENPFAELTSTLSAFKNTPESQCLFPARLKWLSEKEPELLATFPKPECNEYKSWRKDLNTETVVLVYASSQLNSPSSMYGHTFIRFDPYNVENNSTLLSHAINFGANIPVNENGLIYSIKGLGGGYPGNFASNPYFEKIKEYNRAENRDLWEYKLNLTSDEVDIMLAHVWELRGINFDYYFFDENCAYRLLELIDIARPTAKLVDEFPGVAIPIDTVRVVHDKGLVTDVHYRPSARTHLDNQLNHLNEKHRELAIKLSNDISVRDSNEFHSLTVTEKTKIVHASYRLIRYLTNKDERTKAVSKRSFQLLQMMRKHSAIQPPEPKRPYRPDLGHDTTMLSVKLGESNEHAFVDLTYRASYHDLLDNMAGYDNGMSLNMGTIALRAIDDSLQLQQAELLDITSLSPRMDYIQPWSWQANIGIERQWTNMEDELVVQAHGGGGLSYELFGQDRLFLMTTGRVEYNEGLVNIWGIAPGVEIGYLNTWQNSKTLLTVAHYKFIDDKSRTVYKLEHNWALSNDHALRVHAKRSHNDDIDYEEFGLSVRGYF</sequence>
<dbReference type="Pfam" id="PF25222">
    <property type="entry name" value="DUF7840"/>
    <property type="match status" value="1"/>
</dbReference>
<evidence type="ECO:0000256" key="1">
    <source>
        <dbReference type="SAM" id="SignalP"/>
    </source>
</evidence>
<dbReference type="InterPro" id="IPR025178">
    <property type="entry name" value="Lnb_N"/>
</dbReference>
<feature type="chain" id="PRO_5045191060" evidence="1">
    <location>
        <begin position="23"/>
        <end position="621"/>
    </location>
</feature>
<accession>A0ABZ0GQ29</accession>
<reference evidence="5 6" key="1">
    <citation type="submission" date="2023-09" db="EMBL/GenBank/DDBJ databases">
        <authorList>
            <person name="Qi X."/>
        </authorList>
    </citation>
    <scope>NUCLEOTIDE SEQUENCE [LARGE SCALE GENOMIC DNA]</scope>
    <source>
        <strain evidence="5 6">S1-1</strain>
    </source>
</reference>
<keyword evidence="1" id="KW-0732">Signal</keyword>
<dbReference type="EMBL" id="CP136600">
    <property type="protein sequence ID" value="WOH37916.1"/>
    <property type="molecule type" value="Genomic_DNA"/>
</dbReference>
<organism evidence="5 6">
    <name type="scientific">Thalassotalea fonticola</name>
    <dbReference type="NCBI Taxonomy" id="3065649"/>
    <lineage>
        <taxon>Bacteria</taxon>
        <taxon>Pseudomonadati</taxon>
        <taxon>Pseudomonadota</taxon>
        <taxon>Gammaproteobacteria</taxon>
        <taxon>Alteromonadales</taxon>
        <taxon>Colwelliaceae</taxon>
        <taxon>Thalassotalea</taxon>
    </lineage>
</organism>
<proteinExistence type="predicted"/>
<evidence type="ECO:0000313" key="5">
    <source>
        <dbReference type="EMBL" id="WOH37916.1"/>
    </source>
</evidence>
<evidence type="ECO:0000259" key="4">
    <source>
        <dbReference type="Pfam" id="PF25225"/>
    </source>
</evidence>
<evidence type="ECO:0000259" key="2">
    <source>
        <dbReference type="Pfam" id="PF13387"/>
    </source>
</evidence>
<dbReference type="RefSeq" id="WP_348396693.1">
    <property type="nucleotide sequence ID" value="NZ_CP136600.1"/>
</dbReference>
<feature type="domain" description="Lnb N-terminal periplasmic" evidence="2">
    <location>
        <begin position="126"/>
        <end position="297"/>
    </location>
</feature>
<name>A0ABZ0GQ29_9GAMM</name>
<dbReference type="InterPro" id="IPR057165">
    <property type="entry name" value="DUF7843"/>
</dbReference>
<gene>
    <name evidence="5" type="ORF">RI844_01390</name>
</gene>
<dbReference type="Pfam" id="PF13387">
    <property type="entry name" value="Lnb_N"/>
    <property type="match status" value="1"/>
</dbReference>
<feature type="signal peptide" evidence="1">
    <location>
        <begin position="1"/>
        <end position="22"/>
    </location>
</feature>
<dbReference type="Proteomes" id="UP001301442">
    <property type="component" value="Chromosome"/>
</dbReference>
<feature type="domain" description="DUF7843" evidence="4">
    <location>
        <begin position="39"/>
        <end position="111"/>
    </location>
</feature>
<protein>
    <submittedName>
        <fullName evidence="5">DUF4105 domain-containing protein</fullName>
    </submittedName>
</protein>
<evidence type="ECO:0000259" key="3">
    <source>
        <dbReference type="Pfam" id="PF25222"/>
    </source>
</evidence>
<keyword evidence="6" id="KW-1185">Reference proteome</keyword>
<dbReference type="Pfam" id="PF25225">
    <property type="entry name" value="DUF7843"/>
    <property type="match status" value="1"/>
</dbReference>
<dbReference type="InterPro" id="IPR057162">
    <property type="entry name" value="DUF7840"/>
</dbReference>